<organism evidence="2 3">
    <name type="scientific">Brachionus plicatilis</name>
    <name type="common">Marine rotifer</name>
    <name type="synonym">Brachionus muelleri</name>
    <dbReference type="NCBI Taxonomy" id="10195"/>
    <lineage>
        <taxon>Eukaryota</taxon>
        <taxon>Metazoa</taxon>
        <taxon>Spiralia</taxon>
        <taxon>Gnathifera</taxon>
        <taxon>Rotifera</taxon>
        <taxon>Eurotatoria</taxon>
        <taxon>Monogononta</taxon>
        <taxon>Pseudotrocha</taxon>
        <taxon>Ploima</taxon>
        <taxon>Brachionidae</taxon>
        <taxon>Brachionus</taxon>
    </lineage>
</organism>
<evidence type="ECO:0000313" key="2">
    <source>
        <dbReference type="EMBL" id="RNA09487.1"/>
    </source>
</evidence>
<dbReference type="EMBL" id="REGN01006456">
    <property type="protein sequence ID" value="RNA09487.1"/>
    <property type="molecule type" value="Genomic_DNA"/>
</dbReference>
<dbReference type="Proteomes" id="UP000276133">
    <property type="component" value="Unassembled WGS sequence"/>
</dbReference>
<name>A0A3M7QDH2_BRAPC</name>
<sequence>MTTEKQQSTSTSSASTTQLGSEGFLSQDHLPTMSFSCIVASTLITRFQASMALFVDGRPNAYPSNQPFNDTAVSNATERKRIFYFIL</sequence>
<reference evidence="2 3" key="1">
    <citation type="journal article" date="2018" name="Sci. Rep.">
        <title>Genomic signatures of local adaptation to the degree of environmental predictability in rotifers.</title>
        <authorList>
            <person name="Franch-Gras L."/>
            <person name="Hahn C."/>
            <person name="Garcia-Roger E.M."/>
            <person name="Carmona M.J."/>
            <person name="Serra M."/>
            <person name="Gomez A."/>
        </authorList>
    </citation>
    <scope>NUCLEOTIDE SEQUENCE [LARGE SCALE GENOMIC DNA]</scope>
    <source>
        <strain evidence="2">HYR1</strain>
    </source>
</reference>
<evidence type="ECO:0000313" key="3">
    <source>
        <dbReference type="Proteomes" id="UP000276133"/>
    </source>
</evidence>
<gene>
    <name evidence="2" type="ORF">BpHYR1_009456</name>
</gene>
<protein>
    <submittedName>
        <fullName evidence="2">Uncharacterized protein</fullName>
    </submittedName>
</protein>
<comment type="caution">
    <text evidence="2">The sequence shown here is derived from an EMBL/GenBank/DDBJ whole genome shotgun (WGS) entry which is preliminary data.</text>
</comment>
<accession>A0A3M7QDH2</accession>
<proteinExistence type="predicted"/>
<feature type="region of interest" description="Disordered" evidence="1">
    <location>
        <begin position="1"/>
        <end position="20"/>
    </location>
</feature>
<dbReference type="AlphaFoldDB" id="A0A3M7QDH2"/>
<keyword evidence="3" id="KW-1185">Reference proteome</keyword>
<evidence type="ECO:0000256" key="1">
    <source>
        <dbReference type="SAM" id="MobiDB-lite"/>
    </source>
</evidence>